<organism evidence="1 2">
    <name type="scientific">Pontibacter saemangeumensis</name>
    <dbReference type="NCBI Taxonomy" id="1084525"/>
    <lineage>
        <taxon>Bacteria</taxon>
        <taxon>Pseudomonadati</taxon>
        <taxon>Bacteroidota</taxon>
        <taxon>Cytophagia</taxon>
        <taxon>Cytophagales</taxon>
        <taxon>Hymenobacteraceae</taxon>
        <taxon>Pontibacter</taxon>
    </lineage>
</organism>
<dbReference type="EMBL" id="BAABHC010000002">
    <property type="protein sequence ID" value="GAA4425053.1"/>
    <property type="molecule type" value="Genomic_DNA"/>
</dbReference>
<accession>A0ABP8L9T4</accession>
<evidence type="ECO:0000313" key="2">
    <source>
        <dbReference type="Proteomes" id="UP001500552"/>
    </source>
</evidence>
<proteinExistence type="predicted"/>
<name>A0ABP8L9T4_9BACT</name>
<reference evidence="2" key="1">
    <citation type="journal article" date="2019" name="Int. J. Syst. Evol. Microbiol.">
        <title>The Global Catalogue of Microorganisms (GCM) 10K type strain sequencing project: providing services to taxonomists for standard genome sequencing and annotation.</title>
        <authorList>
            <consortium name="The Broad Institute Genomics Platform"/>
            <consortium name="The Broad Institute Genome Sequencing Center for Infectious Disease"/>
            <person name="Wu L."/>
            <person name="Ma J."/>
        </authorList>
    </citation>
    <scope>NUCLEOTIDE SEQUENCE [LARGE SCALE GENOMIC DNA]</scope>
    <source>
        <strain evidence="2">JCM 17926</strain>
    </source>
</reference>
<comment type="caution">
    <text evidence="1">The sequence shown here is derived from an EMBL/GenBank/DDBJ whole genome shotgun (WGS) entry which is preliminary data.</text>
</comment>
<dbReference type="PROSITE" id="PS51257">
    <property type="entry name" value="PROKAR_LIPOPROTEIN"/>
    <property type="match status" value="1"/>
</dbReference>
<dbReference type="Proteomes" id="UP001500552">
    <property type="component" value="Unassembled WGS sequence"/>
</dbReference>
<keyword evidence="2" id="KW-1185">Reference proteome</keyword>
<gene>
    <name evidence="1" type="ORF">GCM10023188_05630</name>
</gene>
<protein>
    <submittedName>
        <fullName evidence="1">Uncharacterized protein</fullName>
    </submittedName>
</protein>
<sequence length="102" mass="11582">MKLLIQIGLIFILTSCENREVKYSGLDDLMVGTQQVVLYDNGEFNLELGLGSAEGIYEIKKDTVFLSYSDKPENWPDKLLMTDNYFIILSSDSSVAPIKIRR</sequence>
<evidence type="ECO:0000313" key="1">
    <source>
        <dbReference type="EMBL" id="GAA4425053.1"/>
    </source>
</evidence>